<feature type="binding site" evidence="5">
    <location>
        <begin position="90"/>
        <end position="93"/>
    </location>
    <ligand>
        <name>FMN</name>
        <dbReference type="ChEBI" id="CHEBI:58210"/>
    </ligand>
</feature>
<feature type="binding site" evidence="5">
    <location>
        <position position="39"/>
    </location>
    <ligand>
        <name>FMN</name>
        <dbReference type="ChEBI" id="CHEBI:58210"/>
    </ligand>
</feature>
<feature type="binding site" evidence="5">
    <location>
        <begin position="13"/>
        <end position="15"/>
    </location>
    <ligand>
        <name>FMN</name>
        <dbReference type="ChEBI" id="CHEBI:58210"/>
    </ligand>
</feature>
<evidence type="ECO:0000259" key="6">
    <source>
        <dbReference type="Pfam" id="PF02441"/>
    </source>
</evidence>
<feature type="binding site" evidence="5">
    <location>
        <position position="171"/>
    </location>
    <ligand>
        <name>dimethylallyl phosphate</name>
        <dbReference type="ChEBI" id="CHEBI:88052"/>
    </ligand>
</feature>
<dbReference type="EC" id="2.5.1.129" evidence="5"/>
<comment type="caution">
    <text evidence="7">The sequence shown here is derived from an EMBL/GenBank/DDBJ whole genome shotgun (WGS) entry which is preliminary data.</text>
</comment>
<dbReference type="InterPro" id="IPR003382">
    <property type="entry name" value="Flavoprotein"/>
</dbReference>
<evidence type="ECO:0000256" key="3">
    <source>
        <dbReference type="ARBA" id="ARBA00022643"/>
    </source>
</evidence>
<dbReference type="InterPro" id="IPR004507">
    <property type="entry name" value="UbiX-like"/>
</dbReference>
<accession>A0ABV2X0D1</accession>
<dbReference type="SUPFAM" id="SSF52507">
    <property type="entry name" value="Homo-oligomeric flavin-containing Cys decarboxylases, HFCD"/>
    <property type="match status" value="1"/>
</dbReference>
<evidence type="ECO:0000256" key="5">
    <source>
        <dbReference type="HAMAP-Rule" id="MF_01984"/>
    </source>
</evidence>
<keyword evidence="1 5" id="KW-0637">Prenyltransferase</keyword>
<dbReference type="RefSeq" id="WP_356959277.1">
    <property type="nucleotide sequence ID" value="NZ_JBEYBD010000027.1"/>
</dbReference>
<evidence type="ECO:0000256" key="2">
    <source>
        <dbReference type="ARBA" id="ARBA00022630"/>
    </source>
</evidence>
<reference evidence="7 8" key="1">
    <citation type="submission" date="2024-06" db="EMBL/GenBank/DDBJ databases">
        <title>The Natural Products Discovery Center: Release of the First 8490 Sequenced Strains for Exploring Actinobacteria Biosynthetic Diversity.</title>
        <authorList>
            <person name="Kalkreuter E."/>
            <person name="Kautsar S.A."/>
            <person name="Yang D."/>
            <person name="Bader C.D."/>
            <person name="Teijaro C.N."/>
            <person name="Fluegel L."/>
            <person name="Davis C.M."/>
            <person name="Simpson J.R."/>
            <person name="Lauterbach L."/>
            <person name="Steele A.D."/>
            <person name="Gui C."/>
            <person name="Meng S."/>
            <person name="Li G."/>
            <person name="Viehrig K."/>
            <person name="Ye F."/>
            <person name="Su P."/>
            <person name="Kiefer A.F."/>
            <person name="Nichols A."/>
            <person name="Cepeda A.J."/>
            <person name="Yan W."/>
            <person name="Fan B."/>
            <person name="Jiang Y."/>
            <person name="Adhikari A."/>
            <person name="Zheng C.-J."/>
            <person name="Schuster L."/>
            <person name="Cowan T.M."/>
            <person name="Smanski M.J."/>
            <person name="Chevrette M.G."/>
            <person name="De Carvalho L.P.S."/>
            <person name="Shen B."/>
        </authorList>
    </citation>
    <scope>NUCLEOTIDE SEQUENCE [LARGE SCALE GENOMIC DNA]</scope>
    <source>
        <strain evidence="7 8">NPDC019708</strain>
    </source>
</reference>
<comment type="similarity">
    <text evidence="5">Belongs to the UbiX/PAD1 family.</text>
</comment>
<evidence type="ECO:0000256" key="1">
    <source>
        <dbReference type="ARBA" id="ARBA00022602"/>
    </source>
</evidence>
<evidence type="ECO:0000313" key="7">
    <source>
        <dbReference type="EMBL" id="MEU1956607.1"/>
    </source>
</evidence>
<organism evidence="7 8">
    <name type="scientific">Nocardia rhamnosiphila</name>
    <dbReference type="NCBI Taxonomy" id="426716"/>
    <lineage>
        <taxon>Bacteria</taxon>
        <taxon>Bacillati</taxon>
        <taxon>Actinomycetota</taxon>
        <taxon>Actinomycetes</taxon>
        <taxon>Mycobacteriales</taxon>
        <taxon>Nocardiaceae</taxon>
        <taxon>Nocardia</taxon>
    </lineage>
</organism>
<feature type="binding site" evidence="5">
    <location>
        <position position="125"/>
    </location>
    <ligand>
        <name>FMN</name>
        <dbReference type="ChEBI" id="CHEBI:58210"/>
    </ligand>
</feature>
<keyword evidence="3 5" id="KW-0288">FMN</keyword>
<comment type="caution">
    <text evidence="5">Lacks conserved residue(s) required for the propagation of feature annotation.</text>
</comment>
<dbReference type="InterPro" id="IPR036551">
    <property type="entry name" value="Flavin_trans-like"/>
</dbReference>
<keyword evidence="8" id="KW-1185">Reference proteome</keyword>
<keyword evidence="2 5" id="KW-0285">Flavoprotein</keyword>
<feature type="binding site" evidence="5">
    <location>
        <position position="155"/>
    </location>
    <ligand>
        <name>dimethylallyl phosphate</name>
        <dbReference type="ChEBI" id="CHEBI:88052"/>
    </ligand>
</feature>
<dbReference type="PANTHER" id="PTHR43374">
    <property type="entry name" value="FLAVIN PRENYLTRANSFERASE"/>
    <property type="match status" value="1"/>
</dbReference>
<comment type="function">
    <text evidence="5">Flavin prenyltransferase that catalyzes the synthesis of the prenylated FMN cofactor (prenyl-FMN) for 4-hydroxy-3-polyprenylbenzoic acid decarboxylase UbiD. The prenyltransferase is metal-independent and links a dimethylallyl moiety from dimethylallyl monophosphate (DMAP) to the flavin N5 and C6 atoms of FMN.</text>
</comment>
<dbReference type="Gene3D" id="3.40.50.1950">
    <property type="entry name" value="Flavin prenyltransferase-like"/>
    <property type="match status" value="1"/>
</dbReference>
<dbReference type="HAMAP" id="MF_01984">
    <property type="entry name" value="ubiX_pad"/>
    <property type="match status" value="1"/>
</dbReference>
<evidence type="ECO:0000313" key="8">
    <source>
        <dbReference type="Proteomes" id="UP001550628"/>
    </source>
</evidence>
<dbReference type="Proteomes" id="UP001550628">
    <property type="component" value="Unassembled WGS sequence"/>
</dbReference>
<feature type="domain" description="Flavoprotein" evidence="6">
    <location>
        <begin position="6"/>
        <end position="167"/>
    </location>
</feature>
<comment type="catalytic activity">
    <reaction evidence="5">
        <text>dimethylallyl phosphate + FMNH2 = prenylated FMNH2 + phosphate</text>
        <dbReference type="Rhea" id="RHEA:37743"/>
        <dbReference type="ChEBI" id="CHEBI:43474"/>
        <dbReference type="ChEBI" id="CHEBI:57618"/>
        <dbReference type="ChEBI" id="CHEBI:87467"/>
        <dbReference type="ChEBI" id="CHEBI:88052"/>
        <dbReference type="EC" id="2.5.1.129"/>
    </reaction>
</comment>
<evidence type="ECO:0000256" key="4">
    <source>
        <dbReference type="ARBA" id="ARBA00022679"/>
    </source>
</evidence>
<dbReference type="PANTHER" id="PTHR43374:SF1">
    <property type="entry name" value="FLAVIN PRENYLTRANSFERASE PAD1, MITOCHONDRIAL"/>
    <property type="match status" value="1"/>
</dbReference>
<dbReference type="NCBIfam" id="TIGR00421">
    <property type="entry name" value="ubiX_pad"/>
    <property type="match status" value="1"/>
</dbReference>
<keyword evidence="4 5" id="KW-0808">Transferase</keyword>
<dbReference type="EMBL" id="JBEYBF010000041">
    <property type="protein sequence ID" value="MEU1956607.1"/>
    <property type="molecule type" value="Genomic_DNA"/>
</dbReference>
<protein>
    <recommendedName>
        <fullName evidence="5">Flavin prenyltransferase UbiX</fullName>
        <ecNumber evidence="5">2.5.1.129</ecNumber>
    </recommendedName>
</protein>
<dbReference type="NCBIfam" id="NF004685">
    <property type="entry name" value="PRK06029.1"/>
    <property type="match status" value="1"/>
</dbReference>
<name>A0ABV2X0D1_9NOCA</name>
<gene>
    <name evidence="5" type="primary">ubiX</name>
    <name evidence="7" type="ORF">ABZ510_32750</name>
</gene>
<proteinExistence type="inferred from homology"/>
<sequence>MSTRRRIVVGISGASGAVLGIRALELLRDAGVETHLVISQSGRATIGQETDRTVAEVLALASYTYSDNDLGAAISSGSFRTDGMLVAPCSVKTLSGIANSYDENLLVRAADVTLKERRRLVLLLRETPLHAGHIRLMGQATESGAIIMPPLPAFYTRPQSVADIIDHSIARALDLLDIRSGDTERWNGWKSFDHRAPVPVGHNGSTVVDGPR</sequence>
<dbReference type="Pfam" id="PF02441">
    <property type="entry name" value="Flavoprotein"/>
    <property type="match status" value="1"/>
</dbReference>